<dbReference type="PROSITE" id="PS50975">
    <property type="entry name" value="ATP_GRASP"/>
    <property type="match status" value="1"/>
</dbReference>
<dbReference type="InterPro" id="IPR016102">
    <property type="entry name" value="Succinyl-CoA_synth-like"/>
</dbReference>
<dbReference type="PANTHER" id="PTHR43334:SF1">
    <property type="entry name" value="3-HYDROXYPROPIONATE--COA LIGASE [ADP-FORMING]"/>
    <property type="match status" value="1"/>
</dbReference>
<dbReference type="SUPFAM" id="SSF52210">
    <property type="entry name" value="Succinyl-CoA synthetase domains"/>
    <property type="match status" value="2"/>
</dbReference>
<evidence type="ECO:0000313" key="8">
    <source>
        <dbReference type="Proteomes" id="UP000326202"/>
    </source>
</evidence>
<dbReference type="Pfam" id="PF13607">
    <property type="entry name" value="Succ_CoA_lig"/>
    <property type="match status" value="1"/>
</dbReference>
<keyword evidence="8" id="KW-1185">Reference proteome</keyword>
<name>A0A5J6MR22_9PROT</name>
<evidence type="ECO:0000313" key="7">
    <source>
        <dbReference type="EMBL" id="QEX19968.1"/>
    </source>
</evidence>
<feature type="domain" description="ATP-grasp" evidence="6">
    <location>
        <begin position="492"/>
        <end position="692"/>
    </location>
</feature>
<sequence length="694" mass="73541">MTDHKLSPLLEPRSIAIVGASPREHSTGQSMLRTLKALGFGGGIYPVNPRYEQIEGLACHAGLEALPEAVDLAVLAVSNEKLEEQLGKAIKAGARAAAIFGSCVMPEAQEPRLANRLSAMAREAGLPICGGNSMGFCHYQARIHVNSYPFIERLPGGVAFLSQSGSVFAAVVNHNHRLGLNFAVSTGRELSTSTADYMDYALGLESTRAIGLFLEGVRDPEAFRHSLERAQAQDVPVVVLKVGRSEQAAQMAVSHTGALAGNDVAYGALFERYGVARVDTIDELVTTLLLLSHPRRVGPGAVATIHESGGERELVVDHAAEIGIPFAAIDEATTAKLAARLDYGLDPVNPLDAFGTGNDYGGIMRDCFQALLEDPATAIGMFFLDMLQDNLYSETCTQACLDAAARTSKPVVLATNSASLDHQRRAVEVTRAGVPVLDGTVAALRAVRHALDYRDHRLRPPIAMPAPASAAVSQRWKERLARGRVLSEAEGLALLADYDIPVLPYRLVYTLAEAKQAAASLGYPVVLKTAMPDIAHKSDLGGVKLNLRDEAAVEAAFLDLNERIGSHVLVTRFAPGGVELVLGLKLDPQFGPVILAGAGGTLVELMRDVQAALAPLDEAAALRMIDKLKVRRLLSGLRGAPPSDIAALARALVRLSALAVDLGDHLAEIDINPLLVKPQGCAALDALVVPAKGA</sequence>
<dbReference type="Gene3D" id="3.30.1490.20">
    <property type="entry name" value="ATP-grasp fold, A domain"/>
    <property type="match status" value="1"/>
</dbReference>
<dbReference type="Gene3D" id="3.30.470.20">
    <property type="entry name" value="ATP-grasp fold, B domain"/>
    <property type="match status" value="1"/>
</dbReference>
<accession>A0A5J6MR22</accession>
<dbReference type="KEGG" id="htq:FRZ44_52830"/>
<dbReference type="InterPro" id="IPR051538">
    <property type="entry name" value="Acyl-CoA_Synth/Transferase"/>
</dbReference>
<dbReference type="InterPro" id="IPR003781">
    <property type="entry name" value="CoA-bd"/>
</dbReference>
<dbReference type="RefSeq" id="WP_151179980.1">
    <property type="nucleotide sequence ID" value="NZ_CP042906.1"/>
</dbReference>
<proteinExistence type="predicted"/>
<keyword evidence="2" id="KW-0436">Ligase</keyword>
<keyword evidence="1" id="KW-0816">Tricarboxylic acid cycle</keyword>
<dbReference type="InterPro" id="IPR013815">
    <property type="entry name" value="ATP_grasp_subdomain_1"/>
</dbReference>
<dbReference type="GO" id="GO:0006099">
    <property type="term" value="P:tricarboxylic acid cycle"/>
    <property type="evidence" value="ECO:0007669"/>
    <property type="project" value="UniProtKB-KW"/>
</dbReference>
<dbReference type="InterPro" id="IPR011761">
    <property type="entry name" value="ATP-grasp"/>
</dbReference>
<dbReference type="SUPFAM" id="SSF56059">
    <property type="entry name" value="Glutathione synthetase ATP-binding domain-like"/>
    <property type="match status" value="1"/>
</dbReference>
<reference evidence="7 8" key="1">
    <citation type="submission" date="2019-08" db="EMBL/GenBank/DDBJ databases">
        <title>Hyperibacter terrae gen. nov., sp. nov. and Hyperibacter viscosus sp. nov., two new members in the family Rhodospirillaceae isolated from the rhizosphere of Hypericum perforatum.</title>
        <authorList>
            <person name="Noviana Z."/>
        </authorList>
    </citation>
    <scope>NUCLEOTIDE SEQUENCE [LARGE SCALE GENOMIC DNA]</scope>
    <source>
        <strain evidence="7 8">R5913</strain>
    </source>
</reference>
<dbReference type="Pfam" id="PF13380">
    <property type="entry name" value="CoA_binding_2"/>
    <property type="match status" value="1"/>
</dbReference>
<dbReference type="OrthoDB" id="9807426at2"/>
<dbReference type="AlphaFoldDB" id="A0A5J6MR22"/>
<keyword evidence="4 5" id="KW-0067">ATP-binding</keyword>
<dbReference type="Proteomes" id="UP000326202">
    <property type="component" value="Chromosome"/>
</dbReference>
<dbReference type="Gene3D" id="3.40.50.720">
    <property type="entry name" value="NAD(P)-binding Rossmann-like Domain"/>
    <property type="match status" value="1"/>
</dbReference>
<evidence type="ECO:0000256" key="3">
    <source>
        <dbReference type="ARBA" id="ARBA00022741"/>
    </source>
</evidence>
<keyword evidence="3 5" id="KW-0547">Nucleotide-binding</keyword>
<evidence type="ECO:0000256" key="5">
    <source>
        <dbReference type="PROSITE-ProRule" id="PRU00409"/>
    </source>
</evidence>
<dbReference type="Gene3D" id="3.40.50.261">
    <property type="entry name" value="Succinyl-CoA synthetase domains"/>
    <property type="match status" value="2"/>
</dbReference>
<organism evidence="7 8">
    <name type="scientific">Hypericibacter terrae</name>
    <dbReference type="NCBI Taxonomy" id="2602015"/>
    <lineage>
        <taxon>Bacteria</taxon>
        <taxon>Pseudomonadati</taxon>
        <taxon>Pseudomonadota</taxon>
        <taxon>Alphaproteobacteria</taxon>
        <taxon>Rhodospirillales</taxon>
        <taxon>Dongiaceae</taxon>
        <taxon>Hypericibacter</taxon>
    </lineage>
</organism>
<dbReference type="Pfam" id="PF13549">
    <property type="entry name" value="ATP-grasp_5"/>
    <property type="match status" value="1"/>
</dbReference>
<dbReference type="PANTHER" id="PTHR43334">
    <property type="entry name" value="ACETATE--COA LIGASE [ADP-FORMING]"/>
    <property type="match status" value="1"/>
</dbReference>
<dbReference type="InterPro" id="IPR036291">
    <property type="entry name" value="NAD(P)-bd_dom_sf"/>
</dbReference>
<gene>
    <name evidence="7" type="ORF">FRZ44_52830</name>
</gene>
<dbReference type="GO" id="GO:0005524">
    <property type="term" value="F:ATP binding"/>
    <property type="evidence" value="ECO:0007669"/>
    <property type="project" value="UniProtKB-UniRule"/>
</dbReference>
<evidence type="ECO:0000256" key="2">
    <source>
        <dbReference type="ARBA" id="ARBA00022598"/>
    </source>
</evidence>
<evidence type="ECO:0000256" key="4">
    <source>
        <dbReference type="ARBA" id="ARBA00022840"/>
    </source>
</evidence>
<dbReference type="InterPro" id="IPR032875">
    <property type="entry name" value="Succ_CoA_lig_flav_dom"/>
</dbReference>
<evidence type="ECO:0000256" key="1">
    <source>
        <dbReference type="ARBA" id="ARBA00022532"/>
    </source>
</evidence>
<dbReference type="SUPFAM" id="SSF51735">
    <property type="entry name" value="NAD(P)-binding Rossmann-fold domains"/>
    <property type="match status" value="1"/>
</dbReference>
<dbReference type="SMART" id="SM00881">
    <property type="entry name" value="CoA_binding"/>
    <property type="match status" value="1"/>
</dbReference>
<protein>
    <submittedName>
        <fullName evidence="7">Acetyl-CoA synthetase</fullName>
    </submittedName>
</protein>
<dbReference type="GO" id="GO:0046872">
    <property type="term" value="F:metal ion binding"/>
    <property type="evidence" value="ECO:0007669"/>
    <property type="project" value="InterPro"/>
</dbReference>
<dbReference type="EMBL" id="CP042906">
    <property type="protein sequence ID" value="QEX19968.1"/>
    <property type="molecule type" value="Genomic_DNA"/>
</dbReference>
<dbReference type="GO" id="GO:0016874">
    <property type="term" value="F:ligase activity"/>
    <property type="evidence" value="ECO:0007669"/>
    <property type="project" value="UniProtKB-KW"/>
</dbReference>
<evidence type="ECO:0000259" key="6">
    <source>
        <dbReference type="PROSITE" id="PS50975"/>
    </source>
</evidence>